<evidence type="ECO:0000313" key="3">
    <source>
        <dbReference type="Proteomes" id="UP000274391"/>
    </source>
</evidence>
<dbReference type="RefSeq" id="WP_124971551.1">
    <property type="nucleotide sequence ID" value="NZ_RQVS01000006.1"/>
</dbReference>
<name>A0A3P3VW10_9MICO</name>
<dbReference type="Proteomes" id="UP000274391">
    <property type="component" value="Unassembled WGS sequence"/>
</dbReference>
<proteinExistence type="predicted"/>
<feature type="signal peptide" evidence="1">
    <location>
        <begin position="1"/>
        <end position="32"/>
    </location>
</feature>
<dbReference type="EMBL" id="RQVS01000006">
    <property type="protein sequence ID" value="RRJ86985.1"/>
    <property type="molecule type" value="Genomic_DNA"/>
</dbReference>
<evidence type="ECO:0000313" key="2">
    <source>
        <dbReference type="EMBL" id="RRJ86985.1"/>
    </source>
</evidence>
<protein>
    <submittedName>
        <fullName evidence="2">Uncharacterized protein</fullName>
    </submittedName>
</protein>
<dbReference type="AlphaFoldDB" id="A0A3P3VW10"/>
<reference evidence="2 3" key="1">
    <citation type="submission" date="2018-11" db="EMBL/GenBank/DDBJ databases">
        <title>YIM 102482-1 draft genome.</title>
        <authorList>
            <person name="Li G."/>
            <person name="Jiang Y."/>
        </authorList>
    </citation>
    <scope>NUCLEOTIDE SEQUENCE [LARGE SCALE GENOMIC DNA]</scope>
    <source>
        <strain evidence="2 3">YIM 102482-1</strain>
    </source>
</reference>
<sequence length="186" mass="19746">MLRTRIRGAAVAGVLCALAAAAVFPAAGSALAASPSIQAASAAASPPDDHGFIVAERAHVDSPKVYWADGGFDLRAGIGSAVHSIDNTINSLGHGYDRQGRPTFLFTVPQDAPELAFLGNAGETWHAAPAVSNLPHEPIWATNRARATRESSNCVRPALSDPGGEFGCRCEYCQPWQRGRSKWPWW</sequence>
<gene>
    <name evidence="2" type="ORF">EG850_06165</name>
</gene>
<organism evidence="2 3">
    <name type="scientific">Gulosibacter macacae</name>
    <dbReference type="NCBI Taxonomy" id="2488791"/>
    <lineage>
        <taxon>Bacteria</taxon>
        <taxon>Bacillati</taxon>
        <taxon>Actinomycetota</taxon>
        <taxon>Actinomycetes</taxon>
        <taxon>Micrococcales</taxon>
        <taxon>Microbacteriaceae</taxon>
        <taxon>Gulosibacter</taxon>
    </lineage>
</organism>
<keyword evidence="1" id="KW-0732">Signal</keyword>
<dbReference type="OrthoDB" id="4422177at2"/>
<evidence type="ECO:0000256" key="1">
    <source>
        <dbReference type="SAM" id="SignalP"/>
    </source>
</evidence>
<keyword evidence="3" id="KW-1185">Reference proteome</keyword>
<feature type="chain" id="PRO_5017948149" evidence="1">
    <location>
        <begin position="33"/>
        <end position="186"/>
    </location>
</feature>
<comment type="caution">
    <text evidence="2">The sequence shown here is derived from an EMBL/GenBank/DDBJ whole genome shotgun (WGS) entry which is preliminary data.</text>
</comment>
<accession>A0A3P3VW10</accession>